<gene>
    <name evidence="3" type="ORF">AAG747_03990</name>
</gene>
<dbReference type="Pfam" id="PF00117">
    <property type="entry name" value="GATase"/>
    <property type="match status" value="1"/>
</dbReference>
<evidence type="ECO:0000259" key="2">
    <source>
        <dbReference type="Pfam" id="PF00117"/>
    </source>
</evidence>
<evidence type="ECO:0000313" key="4">
    <source>
        <dbReference type="Proteomes" id="UP001403385"/>
    </source>
</evidence>
<sequence>MKLILLIDNYDSFTYNLVDYLGQLGVVCHIVRNDVPLAEIQELPINGLMLSPGPGVPAQAGNLMAILEHFYQRVPVLGICLGQQAIGEFFGGRLVKARKPMHGKVSRINCTEDLLFEGIPLQFEVVRYHSLVLDKLPAVLKPLAFTQEEEVMALRHLHWPVWGVQFHPEAILSEFGLNLLGNWLKITSEFIDRKPMVTC</sequence>
<dbReference type="Proteomes" id="UP001403385">
    <property type="component" value="Unassembled WGS sequence"/>
</dbReference>
<dbReference type="Gene3D" id="3.40.50.880">
    <property type="match status" value="1"/>
</dbReference>
<protein>
    <submittedName>
        <fullName evidence="3">Aminodeoxychorismate/anthranilate synthase component II</fullName>
    </submittedName>
</protein>
<keyword evidence="4" id="KW-1185">Reference proteome</keyword>
<dbReference type="CDD" id="cd01743">
    <property type="entry name" value="GATase1_Anthranilate_Synthase"/>
    <property type="match status" value="1"/>
</dbReference>
<evidence type="ECO:0000313" key="3">
    <source>
        <dbReference type="EMBL" id="MEN7547052.1"/>
    </source>
</evidence>
<dbReference type="RefSeq" id="WP_346819839.1">
    <property type="nucleotide sequence ID" value="NZ_JBDKWZ010000002.1"/>
</dbReference>
<keyword evidence="1" id="KW-0315">Glutamine amidotransferase</keyword>
<organism evidence="3 4">
    <name type="scientific">Rapidithrix thailandica</name>
    <dbReference type="NCBI Taxonomy" id="413964"/>
    <lineage>
        <taxon>Bacteria</taxon>
        <taxon>Pseudomonadati</taxon>
        <taxon>Bacteroidota</taxon>
        <taxon>Cytophagia</taxon>
        <taxon>Cytophagales</taxon>
        <taxon>Flammeovirgaceae</taxon>
        <taxon>Rapidithrix</taxon>
    </lineage>
</organism>
<dbReference type="PANTHER" id="PTHR43418">
    <property type="entry name" value="MULTIFUNCTIONAL TRYPTOPHAN BIOSYNTHESIS PROTEIN-RELATED"/>
    <property type="match status" value="1"/>
</dbReference>
<comment type="caution">
    <text evidence="3">The sequence shown here is derived from an EMBL/GenBank/DDBJ whole genome shotgun (WGS) entry which is preliminary data.</text>
</comment>
<dbReference type="PRINTS" id="PR00099">
    <property type="entry name" value="CPSGATASE"/>
</dbReference>
<dbReference type="InterPro" id="IPR017926">
    <property type="entry name" value="GATASE"/>
</dbReference>
<dbReference type="InterPro" id="IPR029062">
    <property type="entry name" value="Class_I_gatase-like"/>
</dbReference>
<dbReference type="InterPro" id="IPR006221">
    <property type="entry name" value="TrpG/PapA_dom"/>
</dbReference>
<dbReference type="PRINTS" id="PR00097">
    <property type="entry name" value="ANTSNTHASEII"/>
</dbReference>
<dbReference type="GO" id="GO:0000162">
    <property type="term" value="P:L-tryptophan biosynthetic process"/>
    <property type="evidence" value="ECO:0007669"/>
    <property type="project" value="TreeGrafter"/>
</dbReference>
<dbReference type="EMBL" id="JBDKWZ010000002">
    <property type="protein sequence ID" value="MEN7547052.1"/>
    <property type="molecule type" value="Genomic_DNA"/>
</dbReference>
<dbReference type="SUPFAM" id="SSF52317">
    <property type="entry name" value="Class I glutamine amidotransferase-like"/>
    <property type="match status" value="1"/>
</dbReference>
<feature type="domain" description="Glutamine amidotransferase" evidence="2">
    <location>
        <begin position="5"/>
        <end position="184"/>
    </location>
</feature>
<dbReference type="InterPro" id="IPR050472">
    <property type="entry name" value="Anth_synth/Amidotransfase"/>
</dbReference>
<proteinExistence type="predicted"/>
<dbReference type="PRINTS" id="PR00096">
    <property type="entry name" value="GATASE"/>
</dbReference>
<evidence type="ECO:0000256" key="1">
    <source>
        <dbReference type="ARBA" id="ARBA00022962"/>
    </source>
</evidence>
<name>A0AAW9RTT6_9BACT</name>
<reference evidence="3 4" key="1">
    <citation type="submission" date="2024-04" db="EMBL/GenBank/DDBJ databases">
        <title>Novel genus in family Flammeovirgaceae.</title>
        <authorList>
            <person name="Nguyen T.H."/>
            <person name="Vuong T.Q."/>
            <person name="Le H."/>
            <person name="Kim S.-G."/>
        </authorList>
    </citation>
    <scope>NUCLEOTIDE SEQUENCE [LARGE SCALE GENOMIC DNA]</scope>
    <source>
        <strain evidence="3 4">JCM 23209</strain>
    </source>
</reference>
<dbReference type="AlphaFoldDB" id="A0AAW9RTT6"/>
<dbReference type="NCBIfam" id="TIGR00566">
    <property type="entry name" value="trpG_papA"/>
    <property type="match status" value="1"/>
</dbReference>
<dbReference type="PANTHER" id="PTHR43418:SF4">
    <property type="entry name" value="MULTIFUNCTIONAL TRYPTOPHAN BIOSYNTHESIS PROTEIN"/>
    <property type="match status" value="1"/>
</dbReference>
<dbReference type="PROSITE" id="PS51273">
    <property type="entry name" value="GATASE_TYPE_1"/>
    <property type="match status" value="1"/>
</dbReference>
<dbReference type="FunFam" id="3.40.50.880:FF:000003">
    <property type="entry name" value="Anthranilate synthase component II"/>
    <property type="match status" value="1"/>
</dbReference>
<accession>A0AAW9RTT6</accession>
<dbReference type="GO" id="GO:0005829">
    <property type="term" value="C:cytosol"/>
    <property type="evidence" value="ECO:0007669"/>
    <property type="project" value="TreeGrafter"/>
</dbReference>
<dbReference type="GO" id="GO:0004049">
    <property type="term" value="F:anthranilate synthase activity"/>
    <property type="evidence" value="ECO:0007669"/>
    <property type="project" value="TreeGrafter"/>
</dbReference>